<evidence type="ECO:0000313" key="6">
    <source>
        <dbReference type="EMBL" id="GAE31832.1"/>
    </source>
</evidence>
<dbReference type="Pfam" id="PF00535">
    <property type="entry name" value="Glycos_transf_2"/>
    <property type="match status" value="1"/>
</dbReference>
<dbReference type="CDD" id="cd06423">
    <property type="entry name" value="CESA_like"/>
    <property type="match status" value="1"/>
</dbReference>
<keyword evidence="7" id="KW-1185">Reference proteome</keyword>
<dbReference type="OrthoDB" id="9766299at2"/>
<gene>
    <name evidence="6" type="ORF">JCM9152_3326</name>
</gene>
<dbReference type="InterPro" id="IPR029044">
    <property type="entry name" value="Nucleotide-diphossugar_trans"/>
</dbReference>
<feature type="transmembrane region" description="Helical" evidence="4">
    <location>
        <begin position="12"/>
        <end position="36"/>
    </location>
</feature>
<dbReference type="STRING" id="1236971.JCM9152_3326"/>
<comment type="caution">
    <text evidence="6">The sequence shown here is derived from an EMBL/GenBank/DDBJ whole genome shotgun (WGS) entry which is preliminary data.</text>
</comment>
<keyword evidence="4" id="KW-0472">Membrane</keyword>
<proteinExistence type="inferred from homology"/>
<keyword evidence="4" id="KW-1133">Transmembrane helix</keyword>
<feature type="domain" description="Glycosyltransferase 2-like" evidence="5">
    <location>
        <begin position="63"/>
        <end position="263"/>
    </location>
</feature>
<evidence type="ECO:0000256" key="1">
    <source>
        <dbReference type="ARBA" id="ARBA00006739"/>
    </source>
</evidence>
<keyword evidence="2" id="KW-0328">Glycosyltransferase</keyword>
<organism evidence="6 7">
    <name type="scientific">Halalkalibacter hemicellulosilyticusJCM 9152</name>
    <dbReference type="NCBI Taxonomy" id="1236971"/>
    <lineage>
        <taxon>Bacteria</taxon>
        <taxon>Bacillati</taxon>
        <taxon>Bacillota</taxon>
        <taxon>Bacilli</taxon>
        <taxon>Bacillales</taxon>
        <taxon>Bacillaceae</taxon>
        <taxon>Halalkalibacter</taxon>
    </lineage>
</organism>
<keyword evidence="4" id="KW-0812">Transmembrane</keyword>
<dbReference type="GO" id="GO:0016757">
    <property type="term" value="F:glycosyltransferase activity"/>
    <property type="evidence" value="ECO:0007669"/>
    <property type="project" value="UniProtKB-KW"/>
</dbReference>
<protein>
    <submittedName>
        <fullName evidence="6">Glycosyltransferase</fullName>
    </submittedName>
</protein>
<feature type="transmembrane region" description="Helical" evidence="4">
    <location>
        <begin position="391"/>
        <end position="411"/>
    </location>
</feature>
<dbReference type="Proteomes" id="UP000018895">
    <property type="component" value="Unassembled WGS sequence"/>
</dbReference>
<accession>W4QIU0</accession>
<dbReference type="EMBL" id="BAUU01000024">
    <property type="protein sequence ID" value="GAE31832.1"/>
    <property type="molecule type" value="Genomic_DNA"/>
</dbReference>
<keyword evidence="3 6" id="KW-0808">Transferase</keyword>
<sequence length="474" mass="54517">MADFINQWLWIMGIVILFYMTGVVVFYSVLTLTAFIQLRKEHQLDKYEDNEAYLQDDYTKPVSILIPAFNEEAGIIESIRSLLSLQYPQKEMIIINDGSTDHTVERVISHFRMEKVELSYEETIPTAKIKAIYQSKMIPSLLLVDKENGGKADALNAGMCVSRYPYFCSIDGDSILEQDALLKVMKPIMKSGGEVVASGGSVRVANGCDIQMGKVMKIGLSNKPLVIMQVIEYLRAFFTGRIGLSRHNLLLINSGAFSVFSKRWAMAAGGYSNKTVGEDMELVVRLHRYIKEQKENKRIVFVSDPVCWTEAPETLKQLSRQRSRWHRGLIESLWTHRKMTLNPRYGVVGTVSFPYYWLVEMVGPIMELVGYAMIILYLLMGGVYLEFAALLMIVMLIYGSIFSMVAVLLEAWSLNRYTSVRDLVTLFLFSLFETFWFRPLTVVWRFQGCLQWLFKYRKWDTLERKGLNKMNEHA</sequence>
<name>W4QIU0_9BACI</name>
<dbReference type="PANTHER" id="PTHR43630">
    <property type="entry name" value="POLY-BETA-1,6-N-ACETYL-D-GLUCOSAMINE SYNTHASE"/>
    <property type="match status" value="1"/>
</dbReference>
<dbReference type="SUPFAM" id="SSF53448">
    <property type="entry name" value="Nucleotide-diphospho-sugar transferases"/>
    <property type="match status" value="1"/>
</dbReference>
<evidence type="ECO:0000259" key="5">
    <source>
        <dbReference type="Pfam" id="PF00535"/>
    </source>
</evidence>
<evidence type="ECO:0000256" key="2">
    <source>
        <dbReference type="ARBA" id="ARBA00022676"/>
    </source>
</evidence>
<feature type="transmembrane region" description="Helical" evidence="4">
    <location>
        <begin position="423"/>
        <end position="446"/>
    </location>
</feature>
<reference evidence="6" key="1">
    <citation type="journal article" date="2014" name="Genome Announc.">
        <title>Draft Genome Sequences of Three Alkaliphilic Bacillus Strains, Bacillus wakoensis JCM 9140T, Bacillus akibai JCM 9157T, and Bacillus hemicellulosilyticus JCM 9152T.</title>
        <authorList>
            <person name="Yuki M."/>
            <person name="Oshima K."/>
            <person name="Suda W."/>
            <person name="Oshida Y."/>
            <person name="Kitamura K."/>
            <person name="Iida T."/>
            <person name="Hattori M."/>
            <person name="Ohkuma M."/>
        </authorList>
    </citation>
    <scope>NUCLEOTIDE SEQUENCE [LARGE SCALE GENOMIC DNA]</scope>
    <source>
        <strain evidence="6">JCM 9152</strain>
    </source>
</reference>
<dbReference type="RefSeq" id="WP_035345925.1">
    <property type="nucleotide sequence ID" value="NZ_BAUU01000024.1"/>
</dbReference>
<evidence type="ECO:0000256" key="3">
    <source>
        <dbReference type="ARBA" id="ARBA00022679"/>
    </source>
</evidence>
<dbReference type="InterPro" id="IPR001173">
    <property type="entry name" value="Glyco_trans_2-like"/>
</dbReference>
<comment type="similarity">
    <text evidence="1">Belongs to the glycosyltransferase 2 family.</text>
</comment>
<evidence type="ECO:0000256" key="4">
    <source>
        <dbReference type="SAM" id="Phobius"/>
    </source>
</evidence>
<dbReference type="PANTHER" id="PTHR43630:SF1">
    <property type="entry name" value="POLY-BETA-1,6-N-ACETYL-D-GLUCOSAMINE SYNTHASE"/>
    <property type="match status" value="1"/>
</dbReference>
<evidence type="ECO:0000313" key="7">
    <source>
        <dbReference type="Proteomes" id="UP000018895"/>
    </source>
</evidence>
<dbReference type="AlphaFoldDB" id="W4QIU0"/>
<feature type="transmembrane region" description="Helical" evidence="4">
    <location>
        <begin position="368"/>
        <end position="385"/>
    </location>
</feature>
<dbReference type="Gene3D" id="3.90.550.10">
    <property type="entry name" value="Spore Coat Polysaccharide Biosynthesis Protein SpsA, Chain A"/>
    <property type="match status" value="1"/>
</dbReference>